<keyword evidence="1" id="KW-1133">Transmembrane helix</keyword>
<accession>A0A6P1TT63</accession>
<sequence length="172" mass="20161">MKTEEKQINCAVSNHIDPIHKNITMEELEHIAACDFCAKEYAKLIEEQAMIKAPHYLKDNILEKTRALSKVQQKNKQILYKRPWKKLQLKKFQLLTFSMKIGLAMCGALVLLFFTPGENVSRGEPQRMESLMIKINHELNEFSNNITDYTDELALANKIINREEFRYDKKEK</sequence>
<reference evidence="2 3" key="1">
    <citation type="submission" date="2020-01" db="EMBL/GenBank/DDBJ databases">
        <title>Genome analysis of Anaerocolumna sp. CBA3638.</title>
        <authorList>
            <person name="Kim J."/>
            <person name="Roh S.W."/>
        </authorList>
    </citation>
    <scope>NUCLEOTIDE SEQUENCE [LARGE SCALE GENOMIC DNA]</scope>
    <source>
        <strain evidence="2 3">CBA3638</strain>
    </source>
</reference>
<feature type="transmembrane region" description="Helical" evidence="1">
    <location>
        <begin position="92"/>
        <end position="114"/>
    </location>
</feature>
<evidence type="ECO:0000256" key="1">
    <source>
        <dbReference type="SAM" id="Phobius"/>
    </source>
</evidence>
<name>A0A6P1TT63_9FIRM</name>
<keyword evidence="3" id="KW-1185">Reference proteome</keyword>
<evidence type="ECO:0000313" key="2">
    <source>
        <dbReference type="EMBL" id="QHQ62635.1"/>
    </source>
</evidence>
<proteinExistence type="predicted"/>
<dbReference type="Proteomes" id="UP000464314">
    <property type="component" value="Chromosome"/>
</dbReference>
<keyword evidence="1" id="KW-0472">Membrane</keyword>
<evidence type="ECO:0000313" key="3">
    <source>
        <dbReference type="Proteomes" id="UP000464314"/>
    </source>
</evidence>
<protein>
    <submittedName>
        <fullName evidence="2">Uncharacterized protein</fullName>
    </submittedName>
</protein>
<organism evidence="2 3">
    <name type="scientific">Anaerocolumna sedimenticola</name>
    <dbReference type="NCBI Taxonomy" id="2696063"/>
    <lineage>
        <taxon>Bacteria</taxon>
        <taxon>Bacillati</taxon>
        <taxon>Bacillota</taxon>
        <taxon>Clostridia</taxon>
        <taxon>Lachnospirales</taxon>
        <taxon>Lachnospiraceae</taxon>
        <taxon>Anaerocolumna</taxon>
    </lineage>
</organism>
<dbReference type="EMBL" id="CP048000">
    <property type="protein sequence ID" value="QHQ62635.1"/>
    <property type="molecule type" value="Genomic_DNA"/>
</dbReference>
<dbReference type="KEGG" id="anr:Ana3638_19160"/>
<keyword evidence="1" id="KW-0812">Transmembrane</keyword>
<dbReference type="AlphaFoldDB" id="A0A6P1TT63"/>
<dbReference type="RefSeq" id="WP_161839458.1">
    <property type="nucleotide sequence ID" value="NZ_CP048000.1"/>
</dbReference>
<gene>
    <name evidence="2" type="ORF">Ana3638_19160</name>
</gene>